<proteinExistence type="predicted"/>
<evidence type="ECO:0008006" key="4">
    <source>
        <dbReference type="Google" id="ProtNLM"/>
    </source>
</evidence>
<dbReference type="Proteomes" id="UP000030081">
    <property type="component" value="Chromosome 2"/>
</dbReference>
<evidence type="ECO:0000256" key="1">
    <source>
        <dbReference type="SAM" id="MobiDB-lite"/>
    </source>
</evidence>
<gene>
    <name evidence="2" type="ORF">IX92_20460</name>
</gene>
<evidence type="ECO:0000313" key="3">
    <source>
        <dbReference type="Proteomes" id="UP000030081"/>
    </source>
</evidence>
<protein>
    <recommendedName>
        <fullName evidence="4">BCTnown</fullName>
    </recommendedName>
</protein>
<dbReference type="AlphaFoldDB" id="A0AAN0SFN9"/>
<dbReference type="KEGG" id="vcy:IX92_20460"/>
<feature type="compositionally biased region" description="Polar residues" evidence="1">
    <location>
        <begin position="75"/>
        <end position="94"/>
    </location>
</feature>
<organism evidence="2 3">
    <name type="scientific">Vibrio coralliilyticus</name>
    <dbReference type="NCBI Taxonomy" id="190893"/>
    <lineage>
        <taxon>Bacteria</taxon>
        <taxon>Pseudomonadati</taxon>
        <taxon>Pseudomonadota</taxon>
        <taxon>Gammaproteobacteria</taxon>
        <taxon>Vibrionales</taxon>
        <taxon>Vibrionaceae</taxon>
        <taxon>Vibrio</taxon>
    </lineage>
</organism>
<reference evidence="2 3" key="1">
    <citation type="submission" date="2014-10" db="EMBL/GenBank/DDBJ databases">
        <title>The Complete Genome Sequence for the Shellfish Pathogen Vibrio coralliilyticus RE98 Isolated from a Shellfish Hatchery.</title>
        <authorList>
            <person name="Richards G.P."/>
            <person name="Bono J.L."/>
            <person name="Watson M.A."/>
            <person name="Needleman D.S."/>
        </authorList>
    </citation>
    <scope>NUCLEOTIDE SEQUENCE [LARGE SCALE GENOMIC DNA]</scope>
    <source>
        <strain evidence="2 3">RE98</strain>
    </source>
</reference>
<sequence length="121" mass="13086">MMILGYVKCTSPGCDAAMEVSQCSGKRSKYLKGRCHTCECTEQRSNANTQNYLQAYKPLEELNQLVEHEKAPLEDTSNTLEVPQEPQSPAPNSKGSGWLCAGIGAAIGLGLGKAISHLRFV</sequence>
<accession>A0AAN0SFN9</accession>
<feature type="region of interest" description="Disordered" evidence="1">
    <location>
        <begin position="67"/>
        <end position="94"/>
    </location>
</feature>
<evidence type="ECO:0000313" key="2">
    <source>
        <dbReference type="EMBL" id="AIW21385.1"/>
    </source>
</evidence>
<name>A0AAN0SFN9_9VIBR</name>
<dbReference type="EMBL" id="CP009618">
    <property type="protein sequence ID" value="AIW21385.1"/>
    <property type="molecule type" value="Genomic_DNA"/>
</dbReference>
<keyword evidence="3" id="KW-1185">Reference proteome</keyword>